<evidence type="ECO:0000313" key="2">
    <source>
        <dbReference type="Proteomes" id="UP000007434"/>
    </source>
</evidence>
<evidence type="ECO:0000313" key="1">
    <source>
        <dbReference type="EMBL" id="ADQ14933.1"/>
    </source>
</evidence>
<name>E4RLL9_HALHG</name>
<proteinExistence type="predicted"/>
<reference evidence="1 2" key="1">
    <citation type="submission" date="2010-11" db="EMBL/GenBank/DDBJ databases">
        <title>Complete sequence of Halanaerobium sp. sapolanicus.</title>
        <authorList>
            <consortium name="US DOE Joint Genome Institute"/>
            <person name="Lucas S."/>
            <person name="Copeland A."/>
            <person name="Lapidus A."/>
            <person name="Cheng J.-F."/>
            <person name="Bruce D."/>
            <person name="Goodwin L."/>
            <person name="Pitluck S."/>
            <person name="Davenport K."/>
            <person name="Detter J.C."/>
            <person name="Han C."/>
            <person name="Tapia R."/>
            <person name="Land M."/>
            <person name="Hauser L."/>
            <person name="Jeffries C."/>
            <person name="Kyrpides N."/>
            <person name="Ivanova N."/>
            <person name="Mikhailova N."/>
            <person name="Begemann M.B."/>
            <person name="Mormile M.R."/>
            <person name="Wall J.D."/>
            <person name="Elias D.A."/>
            <person name="Woyke T."/>
        </authorList>
    </citation>
    <scope>NUCLEOTIDE SEQUENCE [LARGE SCALE GENOMIC DNA]</scope>
    <source>
        <strain evidence="2">sapolanicus</strain>
    </source>
</reference>
<gene>
    <name evidence="1" type="ordered locus">Halsa_1508</name>
</gene>
<reference evidence="1 2" key="2">
    <citation type="journal article" date="2011" name="J. Bacteriol.">
        <title>Complete Genome Sequence of the Haloalkaliphilic, Hydrogen Producing Halanaerobium hydrogenoformans.</title>
        <authorList>
            <person name="Brown S.D."/>
            <person name="Begemann M.B."/>
            <person name="Mormile M.R."/>
            <person name="Wall J.D."/>
            <person name="Han C.S."/>
            <person name="Goodwin L.A."/>
            <person name="Pitluck S."/>
            <person name="Land M.L."/>
            <person name="Hauser L.J."/>
            <person name="Elias D.A."/>
        </authorList>
    </citation>
    <scope>NUCLEOTIDE SEQUENCE [LARGE SCALE GENOMIC DNA]</scope>
    <source>
        <strain evidence="2">sapolanicus</strain>
    </source>
</reference>
<dbReference type="KEGG" id="has:Halsa_1508"/>
<dbReference type="AlphaFoldDB" id="E4RLL9"/>
<dbReference type="HOGENOM" id="CLU_149134_0_0_9"/>
<keyword evidence="2" id="KW-1185">Reference proteome</keyword>
<dbReference type="Proteomes" id="UP000007434">
    <property type="component" value="Chromosome"/>
</dbReference>
<accession>E4RLL9</accession>
<sequence>MFRNIIFNKTILILLVFLLIVAPIFIQTVQASSIVDRLLKTLGIGVVVDRFAEPINDFINTLTLNRGVEVQQKTKVVPIVTVGSGTYVGAVQVAGPEEAVNRVEAVAQLEGDFRGGDFRIRALVPINTKNPGNLQNVERIPEVGVTALIDINI</sequence>
<organism evidence="1 2">
    <name type="scientific">Halanaerobium hydrogeniformans</name>
    <name type="common">Halanaerobium sp. (strain sapolanicus)</name>
    <dbReference type="NCBI Taxonomy" id="656519"/>
    <lineage>
        <taxon>Bacteria</taxon>
        <taxon>Bacillati</taxon>
        <taxon>Bacillota</taxon>
        <taxon>Clostridia</taxon>
        <taxon>Halanaerobiales</taxon>
        <taxon>Halanaerobiaceae</taxon>
        <taxon>Halanaerobium</taxon>
    </lineage>
</organism>
<dbReference type="EMBL" id="CP002304">
    <property type="protein sequence ID" value="ADQ14933.1"/>
    <property type="molecule type" value="Genomic_DNA"/>
</dbReference>
<dbReference type="STRING" id="656519.Halsa_1508"/>
<dbReference type="RefSeq" id="WP_013406011.1">
    <property type="nucleotide sequence ID" value="NC_014654.1"/>
</dbReference>
<dbReference type="eggNOG" id="ENOG502ZX5H">
    <property type="taxonomic scope" value="Bacteria"/>
</dbReference>
<protein>
    <submittedName>
        <fullName evidence="1">Uncharacterized protein</fullName>
    </submittedName>
</protein>